<dbReference type="Gene3D" id="3.20.20.380">
    <property type="entry name" value="Copper homeostasis (CutC) domain"/>
    <property type="match status" value="1"/>
</dbReference>
<comment type="similarity">
    <text evidence="1">Belongs to the CutC family.</text>
</comment>
<dbReference type="EMBL" id="KB445640">
    <property type="protein sequence ID" value="EMD66151.1"/>
    <property type="molecule type" value="Genomic_DNA"/>
</dbReference>
<dbReference type="Proteomes" id="UP000016934">
    <property type="component" value="Unassembled WGS sequence"/>
</dbReference>
<dbReference type="RefSeq" id="XP_007697713.1">
    <property type="nucleotide sequence ID" value="XM_007699523.1"/>
</dbReference>
<evidence type="ECO:0000313" key="4">
    <source>
        <dbReference type="Proteomes" id="UP000016934"/>
    </source>
</evidence>
<reference evidence="3 4" key="1">
    <citation type="journal article" date="2012" name="PLoS Pathog.">
        <title>Diverse lifestyles and strategies of plant pathogenesis encoded in the genomes of eighteen Dothideomycetes fungi.</title>
        <authorList>
            <person name="Ohm R.A."/>
            <person name="Feau N."/>
            <person name="Henrissat B."/>
            <person name="Schoch C.L."/>
            <person name="Horwitz B.A."/>
            <person name="Barry K.W."/>
            <person name="Condon B.J."/>
            <person name="Copeland A.C."/>
            <person name="Dhillon B."/>
            <person name="Glaser F."/>
            <person name="Hesse C.N."/>
            <person name="Kosti I."/>
            <person name="LaButti K."/>
            <person name="Lindquist E.A."/>
            <person name="Lucas S."/>
            <person name="Salamov A.A."/>
            <person name="Bradshaw R.E."/>
            <person name="Ciuffetti L."/>
            <person name="Hamelin R.C."/>
            <person name="Kema G.H.J."/>
            <person name="Lawrence C."/>
            <person name="Scott J.A."/>
            <person name="Spatafora J.W."/>
            <person name="Turgeon B.G."/>
            <person name="de Wit P.J.G.M."/>
            <person name="Zhong S."/>
            <person name="Goodwin S.B."/>
            <person name="Grigoriev I.V."/>
        </authorList>
    </citation>
    <scope>NUCLEOTIDE SEQUENCE [LARGE SCALE GENOMIC DNA]</scope>
    <source>
        <strain evidence="4">ND90Pr / ATCC 201652</strain>
    </source>
</reference>
<proteinExistence type="inferred from homology"/>
<reference evidence="4" key="2">
    <citation type="journal article" date="2013" name="PLoS Genet.">
        <title>Comparative genome structure, secondary metabolite, and effector coding capacity across Cochliobolus pathogens.</title>
        <authorList>
            <person name="Condon B.J."/>
            <person name="Leng Y."/>
            <person name="Wu D."/>
            <person name="Bushley K.E."/>
            <person name="Ohm R.A."/>
            <person name="Otillar R."/>
            <person name="Martin J."/>
            <person name="Schackwitz W."/>
            <person name="Grimwood J."/>
            <person name="MohdZainudin N."/>
            <person name="Xue C."/>
            <person name="Wang R."/>
            <person name="Manning V.A."/>
            <person name="Dhillon B."/>
            <person name="Tu Z.J."/>
            <person name="Steffenson B.J."/>
            <person name="Salamov A."/>
            <person name="Sun H."/>
            <person name="Lowry S."/>
            <person name="LaButti K."/>
            <person name="Han J."/>
            <person name="Copeland A."/>
            <person name="Lindquist E."/>
            <person name="Barry K."/>
            <person name="Schmutz J."/>
            <person name="Baker S.E."/>
            <person name="Ciuffetti L.M."/>
            <person name="Grigoriev I.V."/>
            <person name="Zhong S."/>
            <person name="Turgeon B.G."/>
        </authorList>
    </citation>
    <scope>NUCLEOTIDE SEQUENCE [LARGE SCALE GENOMIC DNA]</scope>
    <source>
        <strain evidence="4">ND90Pr / ATCC 201652</strain>
    </source>
</reference>
<name>M2TAD4_COCSN</name>
<keyword evidence="4" id="KW-1185">Reference proteome</keyword>
<dbReference type="GeneID" id="19132615"/>
<dbReference type="OrthoDB" id="7392499at2759"/>
<dbReference type="PANTHER" id="PTHR12598">
    <property type="entry name" value="COPPER HOMEOSTASIS PROTEIN CUTC"/>
    <property type="match status" value="1"/>
</dbReference>
<dbReference type="Pfam" id="PF03932">
    <property type="entry name" value="CutC"/>
    <property type="match status" value="1"/>
</dbReference>
<dbReference type="OMA" id="HRAFDQC"/>
<dbReference type="InterPro" id="IPR005627">
    <property type="entry name" value="CutC-like"/>
</dbReference>
<evidence type="ECO:0000256" key="2">
    <source>
        <dbReference type="ARBA" id="ARBA00019014"/>
    </source>
</evidence>
<dbReference type="HOGENOM" id="CLU_050555_0_0_1"/>
<accession>M2TAD4</accession>
<dbReference type="InterPro" id="IPR036822">
    <property type="entry name" value="CutC-like_dom_sf"/>
</dbReference>
<dbReference type="STRING" id="665912.M2TAD4"/>
<dbReference type="AlphaFoldDB" id="M2TAD4"/>
<evidence type="ECO:0000313" key="3">
    <source>
        <dbReference type="EMBL" id="EMD66151.1"/>
    </source>
</evidence>
<dbReference type="GO" id="GO:0005507">
    <property type="term" value="F:copper ion binding"/>
    <property type="evidence" value="ECO:0007669"/>
    <property type="project" value="TreeGrafter"/>
</dbReference>
<dbReference type="eggNOG" id="KOG4013">
    <property type="taxonomic scope" value="Eukaryota"/>
</dbReference>
<dbReference type="KEGG" id="bsc:COCSADRAFT_169116"/>
<dbReference type="SUPFAM" id="SSF110395">
    <property type="entry name" value="CutC-like"/>
    <property type="match status" value="1"/>
</dbReference>
<dbReference type="HAMAP" id="MF_00795">
    <property type="entry name" value="CutC"/>
    <property type="match status" value="1"/>
</dbReference>
<organism evidence="3 4">
    <name type="scientific">Cochliobolus sativus (strain ND90Pr / ATCC 201652)</name>
    <name type="common">Common root rot and spot blotch fungus</name>
    <name type="synonym">Bipolaris sorokiniana</name>
    <dbReference type="NCBI Taxonomy" id="665912"/>
    <lineage>
        <taxon>Eukaryota</taxon>
        <taxon>Fungi</taxon>
        <taxon>Dikarya</taxon>
        <taxon>Ascomycota</taxon>
        <taxon>Pezizomycotina</taxon>
        <taxon>Dothideomycetes</taxon>
        <taxon>Pleosporomycetidae</taxon>
        <taxon>Pleosporales</taxon>
        <taxon>Pleosporineae</taxon>
        <taxon>Pleosporaceae</taxon>
        <taxon>Bipolaris</taxon>
    </lineage>
</organism>
<gene>
    <name evidence="3" type="ORF">COCSADRAFT_169116</name>
</gene>
<sequence>MLEIAAFTAPSAITASRTGASRIELCTSYSLGGTTPPLSTLSLVRSATHLPITVMIRPRGGDFVYTASEYAVMESEIDSLKGLADGFVFGILDTEGRVDEERCTRLVRLAEPRACTFHRAIDDARDLQGGVEAAVRCGFKRVLTSGGEKSAVEGLERIRGLQEVFGGRIEIIAGGGVRSGNVAVVKGMTGVPWVHSAAVTGEGEEVDGDEVRRISGVLEGI</sequence>
<dbReference type="PANTHER" id="PTHR12598:SF0">
    <property type="entry name" value="COPPER HOMEOSTASIS PROTEIN CUTC HOMOLOG"/>
    <property type="match status" value="1"/>
</dbReference>
<protein>
    <recommendedName>
        <fullName evidence="2">Copper homeostasis protein cutC homolog</fullName>
    </recommendedName>
</protein>
<evidence type="ECO:0000256" key="1">
    <source>
        <dbReference type="ARBA" id="ARBA00007768"/>
    </source>
</evidence>